<accession>A0A397ULS2</accession>
<dbReference type="Proteomes" id="UP000266673">
    <property type="component" value="Unassembled WGS sequence"/>
</dbReference>
<reference evidence="1 2" key="1">
    <citation type="submission" date="2018-06" db="EMBL/GenBank/DDBJ databases">
        <title>Comparative genomics reveals the genomic features of Rhizophagus irregularis, R. cerebriforme, R. diaphanum and Gigaspora rosea, and their symbiotic lifestyle signature.</title>
        <authorList>
            <person name="Morin E."/>
            <person name="San Clemente H."/>
            <person name="Chen E.C.H."/>
            <person name="De La Providencia I."/>
            <person name="Hainaut M."/>
            <person name="Kuo A."/>
            <person name="Kohler A."/>
            <person name="Murat C."/>
            <person name="Tang N."/>
            <person name="Roy S."/>
            <person name="Loubradou J."/>
            <person name="Henrissat B."/>
            <person name="Grigoriev I.V."/>
            <person name="Corradi N."/>
            <person name="Roux C."/>
            <person name="Martin F.M."/>
        </authorList>
    </citation>
    <scope>NUCLEOTIDE SEQUENCE [LARGE SCALE GENOMIC DNA]</scope>
    <source>
        <strain evidence="1 2">DAOM 194757</strain>
    </source>
</reference>
<dbReference type="AlphaFoldDB" id="A0A397ULS2"/>
<proteinExistence type="predicted"/>
<organism evidence="1 2">
    <name type="scientific">Gigaspora rosea</name>
    <dbReference type="NCBI Taxonomy" id="44941"/>
    <lineage>
        <taxon>Eukaryota</taxon>
        <taxon>Fungi</taxon>
        <taxon>Fungi incertae sedis</taxon>
        <taxon>Mucoromycota</taxon>
        <taxon>Glomeromycotina</taxon>
        <taxon>Glomeromycetes</taxon>
        <taxon>Diversisporales</taxon>
        <taxon>Gigasporaceae</taxon>
        <taxon>Gigaspora</taxon>
    </lineage>
</organism>
<evidence type="ECO:0000313" key="2">
    <source>
        <dbReference type="Proteomes" id="UP000266673"/>
    </source>
</evidence>
<comment type="caution">
    <text evidence="1">The sequence shown here is derived from an EMBL/GenBank/DDBJ whole genome shotgun (WGS) entry which is preliminary data.</text>
</comment>
<sequence length="63" mass="7662">MLLVSHIQHYLQQQEIKLEHHHYLNRIFHHAKTEKNQNYMLVEARGYHSMLVDNNVPTYLQAH</sequence>
<evidence type="ECO:0000313" key="1">
    <source>
        <dbReference type="EMBL" id="RIB11094.1"/>
    </source>
</evidence>
<protein>
    <submittedName>
        <fullName evidence="1">Uncharacterized protein</fullName>
    </submittedName>
</protein>
<keyword evidence="2" id="KW-1185">Reference proteome</keyword>
<name>A0A397ULS2_9GLOM</name>
<dbReference type="EMBL" id="QKWP01001173">
    <property type="protein sequence ID" value="RIB11094.1"/>
    <property type="molecule type" value="Genomic_DNA"/>
</dbReference>
<gene>
    <name evidence="1" type="ORF">C2G38_2104421</name>
</gene>